<dbReference type="PANTHER" id="PTHR37314:SF4">
    <property type="entry name" value="UPF0700 TRANSMEMBRANE PROTEIN YOAK"/>
    <property type="match status" value="1"/>
</dbReference>
<gene>
    <name evidence="2" type="ORF">FMM08_19040</name>
</gene>
<reference evidence="2 3" key="1">
    <citation type="submission" date="2019-07" db="EMBL/GenBank/DDBJ databases">
        <title>Quadrisphaera sp. strain DD2A genome sequencing and assembly.</title>
        <authorList>
            <person name="Kim I."/>
        </authorList>
    </citation>
    <scope>NUCLEOTIDE SEQUENCE [LARGE SCALE GENOMIC DNA]</scope>
    <source>
        <strain evidence="2 3">DD2A</strain>
    </source>
</reference>
<keyword evidence="1" id="KW-1133">Transmembrane helix</keyword>
<dbReference type="Pfam" id="PF06912">
    <property type="entry name" value="DUF1275"/>
    <property type="match status" value="1"/>
</dbReference>
<accession>A0A5C8Z3F2</accession>
<feature type="transmembrane region" description="Helical" evidence="1">
    <location>
        <begin position="45"/>
        <end position="67"/>
    </location>
</feature>
<proteinExistence type="predicted"/>
<evidence type="ECO:0000256" key="1">
    <source>
        <dbReference type="SAM" id="Phobius"/>
    </source>
</evidence>
<keyword evidence="1" id="KW-0472">Membrane</keyword>
<keyword evidence="3" id="KW-1185">Reference proteome</keyword>
<feature type="transmembrane region" description="Helical" evidence="1">
    <location>
        <begin position="189"/>
        <end position="209"/>
    </location>
</feature>
<protein>
    <submittedName>
        <fullName evidence="2">DUF1275 domain-containing protein</fullName>
    </submittedName>
</protein>
<name>A0A5C8Z3F2_9ACTN</name>
<feature type="transmembrane region" description="Helical" evidence="1">
    <location>
        <begin position="79"/>
        <end position="98"/>
    </location>
</feature>
<evidence type="ECO:0000313" key="3">
    <source>
        <dbReference type="Proteomes" id="UP000321234"/>
    </source>
</evidence>
<keyword evidence="1" id="KW-0812">Transmembrane</keyword>
<comment type="caution">
    <text evidence="2">The sequence shown here is derived from an EMBL/GenBank/DDBJ whole genome shotgun (WGS) entry which is preliminary data.</text>
</comment>
<dbReference type="InterPro" id="IPR010699">
    <property type="entry name" value="DUF1275"/>
</dbReference>
<feature type="transmembrane region" description="Helical" evidence="1">
    <location>
        <begin position="16"/>
        <end position="38"/>
    </location>
</feature>
<feature type="transmembrane region" description="Helical" evidence="1">
    <location>
        <begin position="162"/>
        <end position="183"/>
    </location>
</feature>
<sequence length="216" mass="21775">MLVLTFGTGVLDAATYLGLHGVFTANMTGNVIFIGLGLAGFETQVLLRAGLALAGFMAGAVVVGRAARGRTVHQHADVFSSWTLVVVSLVITAMAVLLSAGDLSARGLDAVTAVISAAMGAQAVAARRVGVPDVPTVVVTSAIVGLSADHRWSGRTHDRAVLLRRAGAVASMLVGAMVGALLLRMHIGAGVGTSALLLLVVGLHGLVAARRARAAG</sequence>
<dbReference type="OrthoDB" id="4272751at2"/>
<evidence type="ECO:0000313" key="2">
    <source>
        <dbReference type="EMBL" id="TXR52625.1"/>
    </source>
</evidence>
<dbReference type="EMBL" id="VKAC01000013">
    <property type="protein sequence ID" value="TXR52625.1"/>
    <property type="molecule type" value="Genomic_DNA"/>
</dbReference>
<dbReference type="PANTHER" id="PTHR37314">
    <property type="entry name" value="SLR0142 PROTEIN"/>
    <property type="match status" value="1"/>
</dbReference>
<dbReference type="AlphaFoldDB" id="A0A5C8Z3F2"/>
<organism evidence="2 3">
    <name type="scientific">Quadrisphaera setariae</name>
    <dbReference type="NCBI Taxonomy" id="2593304"/>
    <lineage>
        <taxon>Bacteria</taxon>
        <taxon>Bacillati</taxon>
        <taxon>Actinomycetota</taxon>
        <taxon>Actinomycetes</taxon>
        <taxon>Kineosporiales</taxon>
        <taxon>Kineosporiaceae</taxon>
        <taxon>Quadrisphaera</taxon>
    </lineage>
</organism>
<dbReference type="Proteomes" id="UP000321234">
    <property type="component" value="Unassembled WGS sequence"/>
</dbReference>